<accession>A0A2H0R475</accession>
<sequence>MKGAVDIGLLPMGSRDPVSEDALMLTIETGLTTLAPTAVLVGADPTSSRSVSSLDMGTVNVLWAHGTPLLQEPYAYYQYKH</sequence>
<evidence type="ECO:0000313" key="1">
    <source>
        <dbReference type="EMBL" id="PIR41338.1"/>
    </source>
</evidence>
<dbReference type="EMBL" id="PCXO01000007">
    <property type="protein sequence ID" value="PIR41338.1"/>
    <property type="molecule type" value="Genomic_DNA"/>
</dbReference>
<gene>
    <name evidence="1" type="ORF">COV31_01785</name>
</gene>
<dbReference type="Proteomes" id="UP000230232">
    <property type="component" value="Unassembled WGS sequence"/>
</dbReference>
<comment type="caution">
    <text evidence="1">The sequence shown here is derived from an EMBL/GenBank/DDBJ whole genome shotgun (WGS) entry which is preliminary data.</text>
</comment>
<evidence type="ECO:0000313" key="2">
    <source>
        <dbReference type="Proteomes" id="UP000230232"/>
    </source>
</evidence>
<name>A0A2H0R475_9BACT</name>
<reference evidence="1 2" key="1">
    <citation type="submission" date="2017-09" db="EMBL/GenBank/DDBJ databases">
        <title>Depth-based differentiation of microbial function through sediment-hosted aquifers and enrichment of novel symbionts in the deep terrestrial subsurface.</title>
        <authorList>
            <person name="Probst A.J."/>
            <person name="Ladd B."/>
            <person name="Jarett J.K."/>
            <person name="Geller-Mcgrath D.E."/>
            <person name="Sieber C.M."/>
            <person name="Emerson J.B."/>
            <person name="Anantharaman K."/>
            <person name="Thomas B.C."/>
            <person name="Malmstrom R."/>
            <person name="Stieglmeier M."/>
            <person name="Klingl A."/>
            <person name="Woyke T."/>
            <person name="Ryan C.M."/>
            <person name="Banfield J.F."/>
        </authorList>
    </citation>
    <scope>NUCLEOTIDE SEQUENCE [LARGE SCALE GENOMIC DNA]</scope>
    <source>
        <strain evidence="1">CG10_big_fil_rev_8_21_14_0_10_46_23</strain>
    </source>
</reference>
<proteinExistence type="predicted"/>
<protein>
    <submittedName>
        <fullName evidence="1">Uncharacterized protein</fullName>
    </submittedName>
</protein>
<organism evidence="1 2">
    <name type="scientific">Candidatus Yanofskybacteria bacterium CG10_big_fil_rev_8_21_14_0_10_46_23</name>
    <dbReference type="NCBI Taxonomy" id="1975098"/>
    <lineage>
        <taxon>Bacteria</taxon>
        <taxon>Candidatus Yanofskyibacteriota</taxon>
    </lineage>
</organism>
<dbReference type="AlphaFoldDB" id="A0A2H0R475"/>